<protein>
    <submittedName>
        <fullName evidence="2">Uncharacterized protein</fullName>
    </submittedName>
</protein>
<name>A0A6J5P8F5_9CAUD</name>
<accession>A0A6J5P8F5</accession>
<gene>
    <name evidence="2" type="ORF">UFOVP821_43</name>
</gene>
<dbReference type="EMBL" id="LR796768">
    <property type="protein sequence ID" value="CAB4165365.1"/>
    <property type="molecule type" value="Genomic_DNA"/>
</dbReference>
<evidence type="ECO:0000313" key="2">
    <source>
        <dbReference type="EMBL" id="CAB4165365.1"/>
    </source>
</evidence>
<organism evidence="2">
    <name type="scientific">uncultured Caudovirales phage</name>
    <dbReference type="NCBI Taxonomy" id="2100421"/>
    <lineage>
        <taxon>Viruses</taxon>
        <taxon>Duplodnaviria</taxon>
        <taxon>Heunggongvirae</taxon>
        <taxon>Uroviricota</taxon>
        <taxon>Caudoviricetes</taxon>
        <taxon>Peduoviridae</taxon>
        <taxon>Maltschvirus</taxon>
        <taxon>Maltschvirus maltsch</taxon>
    </lineage>
</organism>
<feature type="compositionally biased region" description="Polar residues" evidence="1">
    <location>
        <begin position="1"/>
        <end position="13"/>
    </location>
</feature>
<proteinExistence type="predicted"/>
<reference evidence="2" key="1">
    <citation type="submission" date="2020-04" db="EMBL/GenBank/DDBJ databases">
        <authorList>
            <person name="Chiriac C."/>
            <person name="Salcher M."/>
            <person name="Ghai R."/>
            <person name="Kavagutti S V."/>
        </authorList>
    </citation>
    <scope>NUCLEOTIDE SEQUENCE</scope>
</reference>
<evidence type="ECO:0000256" key="1">
    <source>
        <dbReference type="SAM" id="MobiDB-lite"/>
    </source>
</evidence>
<feature type="region of interest" description="Disordered" evidence="1">
    <location>
        <begin position="1"/>
        <end position="21"/>
    </location>
</feature>
<sequence length="588" mass="64695">MLEAPSQTLNALPSTPLRAPENTSANALLQGLGKAGDVVTQMALRAQAEENETRTLQVENTLRDQYTAFEVESQQRTGHKTRGLTQDVSKWWDDQGKAALEGLDNDVQREALKRRMGALRNASIGRAASYELTQTRQARQVDRDANDAKAYTAAVRAAGNTATTDAAVLTIHQNADAWAVDNGYDQEAANQRAAKAVSQMHAEVLGTLANNKPVADAYFAKYGNDLAGEDIERVRTARERGGRLFQVQQTVDQLKGMALSEEAGMAWIQRNLGKKPEDADLRKDVEVLWRAHADNEHQLRSRASEEAAAEIEAIVAADPAAGYLHVPQSLVSKLTPAGQRAWATRVQGFRSGKSVVTDYAVFGELERMARTRPADFQKVDLSAYSSSINVNDLKVLENYRRNGVKPQGTDELRLNAVYSELDINGLTDQDKAARAKISGRYKSLLNEVEMGQDHRPATDDQRDAILRRAVAAYNHELKDTNWYGGTAPLTPEQAMADVMDDLTSRGLSPNAYPALVHYAAKTGKPRTADNLASIDASVRGRVAAFAPRLGLDIGTAMDAAYMLMQTDRWVTEENMRTLLEAYQQRNQQ</sequence>